<name>A0A4R2K985_9RHOB</name>
<gene>
    <name evidence="2" type="ORF">EV655_1261</name>
</gene>
<feature type="region of interest" description="Disordered" evidence="1">
    <location>
        <begin position="31"/>
        <end position="67"/>
    </location>
</feature>
<protein>
    <submittedName>
        <fullName evidence="2">Uncharacterized protein</fullName>
    </submittedName>
</protein>
<evidence type="ECO:0000256" key="1">
    <source>
        <dbReference type="SAM" id="MobiDB-lite"/>
    </source>
</evidence>
<proteinExistence type="predicted"/>
<organism evidence="2 3">
    <name type="scientific">Rhodovulum euryhalinum</name>
    <dbReference type="NCBI Taxonomy" id="35805"/>
    <lineage>
        <taxon>Bacteria</taxon>
        <taxon>Pseudomonadati</taxon>
        <taxon>Pseudomonadota</taxon>
        <taxon>Alphaproteobacteria</taxon>
        <taxon>Rhodobacterales</taxon>
        <taxon>Paracoccaceae</taxon>
        <taxon>Rhodovulum</taxon>
    </lineage>
</organism>
<accession>A0A4R2K985</accession>
<comment type="caution">
    <text evidence="2">The sequence shown here is derived from an EMBL/GenBank/DDBJ whole genome shotgun (WGS) entry which is preliminary data.</text>
</comment>
<evidence type="ECO:0000313" key="3">
    <source>
        <dbReference type="Proteomes" id="UP000295142"/>
    </source>
</evidence>
<reference evidence="2 3" key="1">
    <citation type="submission" date="2019-03" db="EMBL/GenBank/DDBJ databases">
        <title>Genomic Encyclopedia of Type Strains, Phase IV (KMG-IV): sequencing the most valuable type-strain genomes for metagenomic binning, comparative biology and taxonomic classification.</title>
        <authorList>
            <person name="Goeker M."/>
        </authorList>
    </citation>
    <scope>NUCLEOTIDE SEQUENCE [LARGE SCALE GENOMIC DNA]</scope>
    <source>
        <strain evidence="2 3">DSM 4868</strain>
    </source>
</reference>
<dbReference type="RefSeq" id="WP_132546742.1">
    <property type="nucleotide sequence ID" value="NZ_SLWW01000026.1"/>
</dbReference>
<keyword evidence="3" id="KW-1185">Reference proteome</keyword>
<evidence type="ECO:0000313" key="2">
    <source>
        <dbReference type="EMBL" id="TCO68527.1"/>
    </source>
</evidence>
<dbReference type="Proteomes" id="UP000295142">
    <property type="component" value="Unassembled WGS sequence"/>
</dbReference>
<dbReference type="AlphaFoldDB" id="A0A4R2K985"/>
<sequence length="67" mass="7629">MIYDQFVAPAVSDDALRREAAREAYLRSAGEVEARNVQARRNMTAPERRQTPPWASEDVPKANQLTR</sequence>
<dbReference type="EMBL" id="SLWW01000026">
    <property type="protein sequence ID" value="TCO68527.1"/>
    <property type="molecule type" value="Genomic_DNA"/>
</dbReference>
<dbReference type="OrthoDB" id="7483387at2"/>